<feature type="compositionally biased region" description="Pro residues" evidence="2">
    <location>
        <begin position="256"/>
        <end position="265"/>
    </location>
</feature>
<keyword evidence="4" id="KW-0378">Hydrolase</keyword>
<dbReference type="PANTHER" id="PTHR21666">
    <property type="entry name" value="PEPTIDASE-RELATED"/>
    <property type="match status" value="1"/>
</dbReference>
<dbReference type="Gene3D" id="2.70.70.10">
    <property type="entry name" value="Glucose Permease (Domain IIA)"/>
    <property type="match status" value="1"/>
</dbReference>
<name>A0ABV1JUP5_9PSEU</name>
<protein>
    <submittedName>
        <fullName evidence="4">M23 family metallopeptidase</fullName>
        <ecNumber evidence="4">3.4.24.-</ecNumber>
    </submittedName>
</protein>
<dbReference type="CDD" id="cd12797">
    <property type="entry name" value="M23_peptidase"/>
    <property type="match status" value="1"/>
</dbReference>
<organism evidence="4 5">
    <name type="scientific">Pseudonocardia tropica</name>
    <dbReference type="NCBI Taxonomy" id="681289"/>
    <lineage>
        <taxon>Bacteria</taxon>
        <taxon>Bacillati</taxon>
        <taxon>Actinomycetota</taxon>
        <taxon>Actinomycetes</taxon>
        <taxon>Pseudonocardiales</taxon>
        <taxon>Pseudonocardiaceae</taxon>
        <taxon>Pseudonocardia</taxon>
    </lineage>
</organism>
<keyword evidence="5" id="KW-1185">Reference proteome</keyword>
<dbReference type="InterPro" id="IPR050570">
    <property type="entry name" value="Cell_wall_metabolism_enzyme"/>
</dbReference>
<dbReference type="InterPro" id="IPR011055">
    <property type="entry name" value="Dup_hybrid_motif"/>
</dbReference>
<evidence type="ECO:0000259" key="3">
    <source>
        <dbReference type="Pfam" id="PF01551"/>
    </source>
</evidence>
<dbReference type="EMBL" id="JBEDNP010000003">
    <property type="protein sequence ID" value="MEQ3538618.1"/>
    <property type="molecule type" value="Genomic_DNA"/>
</dbReference>
<dbReference type="EC" id="3.4.24.-" evidence="4"/>
<evidence type="ECO:0000313" key="5">
    <source>
        <dbReference type="Proteomes" id="UP001464923"/>
    </source>
</evidence>
<feature type="compositionally biased region" description="Pro residues" evidence="2">
    <location>
        <begin position="57"/>
        <end position="80"/>
    </location>
</feature>
<dbReference type="Proteomes" id="UP001464923">
    <property type="component" value="Unassembled WGS sequence"/>
</dbReference>
<evidence type="ECO:0000256" key="2">
    <source>
        <dbReference type="SAM" id="MobiDB-lite"/>
    </source>
</evidence>
<evidence type="ECO:0000313" key="4">
    <source>
        <dbReference type="EMBL" id="MEQ3538618.1"/>
    </source>
</evidence>
<sequence>MFRPGWRAGLRAGAVLLAVVVTGVALVPPGAAVAAPVVAAPVVAAPVVAAPETAVPTPEPPPGVDGIPPPPGGGPAPGGPPDAAGPAPAPPRPPGAGIPAPGADYAWPLLPPPAVTAVFRKPAFRYGRGHRGADLAGSPGQAVLVAREGVVVFAGRIAGRGVVSVDHPDGLRSTYEPVTAAVVAGARLLGGDPVGTLEPGHTGCPAAACLHWGVRRERLDHLDPLVLLRPPRVRLLPWEGAPEPAEVAPVQVSRPAPAPSTPAAG</sequence>
<feature type="region of interest" description="Disordered" evidence="2">
    <location>
        <begin position="53"/>
        <end position="99"/>
    </location>
</feature>
<gene>
    <name evidence="4" type="ORF">WHI96_07285</name>
</gene>
<dbReference type="InterPro" id="IPR016047">
    <property type="entry name" value="M23ase_b-sheet_dom"/>
</dbReference>
<dbReference type="GO" id="GO:0016787">
    <property type="term" value="F:hydrolase activity"/>
    <property type="evidence" value="ECO:0007669"/>
    <property type="project" value="UniProtKB-KW"/>
</dbReference>
<reference evidence="4 5" key="1">
    <citation type="submission" date="2024-03" db="EMBL/GenBank/DDBJ databases">
        <title>Draft genome sequence of Pseudonocardia tropica JCM 19149.</title>
        <authorList>
            <person name="Butdee W."/>
            <person name="Duangmal K."/>
        </authorList>
    </citation>
    <scope>NUCLEOTIDE SEQUENCE [LARGE SCALE GENOMIC DNA]</scope>
    <source>
        <strain evidence="4 5">JCM 19149</strain>
    </source>
</reference>
<feature type="region of interest" description="Disordered" evidence="2">
    <location>
        <begin position="244"/>
        <end position="265"/>
    </location>
</feature>
<proteinExistence type="predicted"/>
<accession>A0ABV1JUP5</accession>
<dbReference type="Pfam" id="PF01551">
    <property type="entry name" value="Peptidase_M23"/>
    <property type="match status" value="1"/>
</dbReference>
<keyword evidence="1" id="KW-0732">Signal</keyword>
<dbReference type="PANTHER" id="PTHR21666:SF289">
    <property type="entry name" value="L-ALA--D-GLU ENDOPEPTIDASE"/>
    <property type="match status" value="1"/>
</dbReference>
<dbReference type="RefSeq" id="WP_345642907.1">
    <property type="nucleotide sequence ID" value="NZ_BAABLY010000008.1"/>
</dbReference>
<feature type="domain" description="M23ase beta-sheet core" evidence="3">
    <location>
        <begin position="129"/>
        <end position="223"/>
    </location>
</feature>
<dbReference type="SUPFAM" id="SSF51261">
    <property type="entry name" value="Duplicated hybrid motif"/>
    <property type="match status" value="1"/>
</dbReference>
<comment type="caution">
    <text evidence="4">The sequence shown here is derived from an EMBL/GenBank/DDBJ whole genome shotgun (WGS) entry which is preliminary data.</text>
</comment>
<feature type="compositionally biased region" description="Pro residues" evidence="2">
    <location>
        <begin position="87"/>
        <end position="96"/>
    </location>
</feature>
<evidence type="ECO:0000256" key="1">
    <source>
        <dbReference type="ARBA" id="ARBA00022729"/>
    </source>
</evidence>